<dbReference type="AlphaFoldDB" id="F5X2K9"/>
<keyword evidence="2" id="KW-1185">Reference proteome</keyword>
<dbReference type="KEGG" id="stb:SGPB_1488"/>
<gene>
    <name evidence="1" type="ordered locus">SGPB_1488</name>
</gene>
<dbReference type="Proteomes" id="UP000007946">
    <property type="component" value="Chromosome"/>
</dbReference>
<name>F5X2K9_STRPX</name>
<protein>
    <submittedName>
        <fullName evidence="1">Putative bacteriocin</fullName>
    </submittedName>
</protein>
<proteinExistence type="predicted"/>
<accession>F5X2K9</accession>
<reference evidence="1 2" key="1">
    <citation type="journal article" date="2011" name="PLoS ONE">
        <title>Sequencing and comparative genome analysis of two pathogenic Streptococcus gallolyticus subspecies: genome plasticity, adaptation and virulence.</title>
        <authorList>
            <person name="Lin I.-H."/>
            <person name="Liu T.-T."/>
            <person name="Teng Y.-T."/>
            <person name="Wu H.-L."/>
            <person name="Liu Y.-M."/>
            <person name="Wu K.-M."/>
            <person name="Chang C.-H."/>
            <person name="Hsu M.-T."/>
        </authorList>
    </citation>
    <scope>NUCLEOTIDE SEQUENCE [LARGE SCALE GENOMIC DNA]</scope>
    <source>
        <strain evidence="2">ATCC 43144 / JCM 5346 / CDC 1723-81</strain>
    </source>
</reference>
<organism evidence="1 2">
    <name type="scientific">Streptococcus pasteurianus (strain ATCC 43144 / JCM 5346 / CCUG 46074 / CDC 1723-81)</name>
    <dbReference type="NCBI Taxonomy" id="981540"/>
    <lineage>
        <taxon>Bacteria</taxon>
        <taxon>Bacillati</taxon>
        <taxon>Bacillota</taxon>
        <taxon>Bacilli</taxon>
        <taxon>Lactobacillales</taxon>
        <taxon>Streptococcaceae</taxon>
        <taxon>Streptococcus</taxon>
    </lineage>
</organism>
<evidence type="ECO:0000313" key="1">
    <source>
        <dbReference type="EMBL" id="BAK30518.1"/>
    </source>
</evidence>
<dbReference type="EMBL" id="AP012054">
    <property type="protein sequence ID" value="BAK30518.1"/>
    <property type="molecule type" value="Genomic_DNA"/>
</dbReference>
<sequence length="45" mass="4694">MSAKTLQEFQTLTDTEHASVSSGGLGYYKTVIEGANGYACCCSNG</sequence>
<dbReference type="RefSeq" id="WP_013852134.1">
    <property type="nucleotide sequence ID" value="NC_015600.1"/>
</dbReference>
<evidence type="ECO:0000313" key="2">
    <source>
        <dbReference type="Proteomes" id="UP000007946"/>
    </source>
</evidence>
<dbReference type="HOGENOM" id="CLU_3205781_0_0_9"/>